<evidence type="ECO:0000313" key="3">
    <source>
        <dbReference type="Proteomes" id="UP000287651"/>
    </source>
</evidence>
<sequence>MICEVKWRLEVARWTAGVGSGGGSLQTRALVRPRARGRFLPRSTPVNRFVPHLEALRTSSINSSPNHAQSPEVSSKDVSHEVNETIKNLNEKLSAALLNISAKEDLVKRHVKLAEEALLGNI</sequence>
<evidence type="ECO:0000313" key="2">
    <source>
        <dbReference type="EMBL" id="RRT82948.1"/>
    </source>
</evidence>
<dbReference type="PANTHER" id="PTHR31580">
    <property type="entry name" value="FILAMENT-LIKE PLANT PROTEIN 4"/>
    <property type="match status" value="1"/>
</dbReference>
<dbReference type="AlphaFoldDB" id="A0A427B399"/>
<comment type="caution">
    <text evidence="2">The sequence shown here is derived from an EMBL/GenBank/DDBJ whole genome shotgun (WGS) entry which is preliminary data.</text>
</comment>
<feature type="region of interest" description="Disordered" evidence="1">
    <location>
        <begin position="58"/>
        <end position="81"/>
    </location>
</feature>
<accession>A0A427B399</accession>
<dbReference type="Proteomes" id="UP000287651">
    <property type="component" value="Unassembled WGS sequence"/>
</dbReference>
<dbReference type="EMBL" id="AMZH03000590">
    <property type="protein sequence ID" value="RRT82948.1"/>
    <property type="molecule type" value="Genomic_DNA"/>
</dbReference>
<name>A0A427B399_ENSVE</name>
<protein>
    <submittedName>
        <fullName evidence="2">Uncharacterized protein</fullName>
    </submittedName>
</protein>
<gene>
    <name evidence="2" type="ORF">B296_00000249</name>
</gene>
<proteinExistence type="predicted"/>
<evidence type="ECO:0000256" key="1">
    <source>
        <dbReference type="SAM" id="MobiDB-lite"/>
    </source>
</evidence>
<feature type="compositionally biased region" description="Polar residues" evidence="1">
    <location>
        <begin position="58"/>
        <end position="73"/>
    </location>
</feature>
<organism evidence="2 3">
    <name type="scientific">Ensete ventricosum</name>
    <name type="common">Abyssinian banana</name>
    <name type="synonym">Musa ensete</name>
    <dbReference type="NCBI Taxonomy" id="4639"/>
    <lineage>
        <taxon>Eukaryota</taxon>
        <taxon>Viridiplantae</taxon>
        <taxon>Streptophyta</taxon>
        <taxon>Embryophyta</taxon>
        <taxon>Tracheophyta</taxon>
        <taxon>Spermatophyta</taxon>
        <taxon>Magnoliopsida</taxon>
        <taxon>Liliopsida</taxon>
        <taxon>Zingiberales</taxon>
        <taxon>Musaceae</taxon>
        <taxon>Ensete</taxon>
    </lineage>
</organism>
<dbReference type="PANTHER" id="PTHR31580:SF49">
    <property type="entry name" value="FILAMENT-LIKE PLANT PROTEIN 3"/>
    <property type="match status" value="1"/>
</dbReference>
<reference evidence="2 3" key="1">
    <citation type="journal article" date="2014" name="Agronomy (Basel)">
        <title>A Draft Genome Sequence for Ensete ventricosum, the Drought-Tolerant Tree Against Hunger.</title>
        <authorList>
            <person name="Harrison J."/>
            <person name="Moore K.A."/>
            <person name="Paszkiewicz K."/>
            <person name="Jones T."/>
            <person name="Grant M."/>
            <person name="Ambacheew D."/>
            <person name="Muzemil S."/>
            <person name="Studholme D.J."/>
        </authorList>
    </citation>
    <scope>NUCLEOTIDE SEQUENCE [LARGE SCALE GENOMIC DNA]</scope>
</reference>